<organism evidence="1 2">
    <name type="scientific">Salmonella paratyphi B (strain ATCC BAA-1250 / SPB7)</name>
    <dbReference type="NCBI Taxonomy" id="1016998"/>
    <lineage>
        <taxon>Bacteria</taxon>
        <taxon>Pseudomonadati</taxon>
        <taxon>Pseudomonadota</taxon>
        <taxon>Gammaproteobacteria</taxon>
        <taxon>Enterobacterales</taxon>
        <taxon>Enterobacteriaceae</taxon>
        <taxon>Salmonella</taxon>
    </lineage>
</organism>
<proteinExistence type="predicted"/>
<accession>A0A6C6ZAX5</accession>
<evidence type="ECO:0000313" key="1">
    <source>
        <dbReference type="EMBL" id="ABX70651.1"/>
    </source>
</evidence>
<gene>
    <name evidence="1" type="ordered locus">SPAB_05378</name>
</gene>
<evidence type="ECO:0000313" key="2">
    <source>
        <dbReference type="Proteomes" id="UP000008556"/>
    </source>
</evidence>
<reference evidence="1 2" key="1">
    <citation type="submission" date="2007-11" db="EMBL/GenBank/DDBJ databases">
        <authorList>
            <consortium name="The Salmonella enterica serovar Paratyphi B Genome Sequencing Project"/>
            <person name="McClelland M."/>
            <person name="Sanderson E.K."/>
            <person name="Porwollik S."/>
            <person name="Spieth J."/>
            <person name="Clifton W.S."/>
            <person name="Fulton R."/>
            <person name="Cordes M."/>
            <person name="Wollam A."/>
            <person name="Shah N."/>
            <person name="Pepin K."/>
            <person name="Bhonagiri V."/>
            <person name="Nash W."/>
            <person name="Johnson M."/>
            <person name="Thiruvilangam P."/>
            <person name="Wilson R."/>
        </authorList>
    </citation>
    <scope>NUCLEOTIDE SEQUENCE [LARGE SCALE GENOMIC DNA]</scope>
    <source>
        <strain evidence="2">ATCC BAA-1250 / SPB7</strain>
    </source>
</reference>
<dbReference type="Proteomes" id="UP000008556">
    <property type="component" value="Chromosome"/>
</dbReference>
<sequence>MTHLRLSLITCRREIDANRTCWQQENIYEGQKIK</sequence>
<dbReference type="EMBL" id="CP000886">
    <property type="protein sequence ID" value="ABX70651.1"/>
    <property type="molecule type" value="Genomic_DNA"/>
</dbReference>
<dbReference type="AlphaFoldDB" id="A0A6C6ZAX5"/>
<dbReference type="KEGG" id="spq:SPAB_05378"/>
<name>A0A6C6ZAX5_SALPB</name>
<protein>
    <submittedName>
        <fullName evidence="1">Uncharacterized protein</fullName>
    </submittedName>
</protein>